<dbReference type="CDD" id="cd05233">
    <property type="entry name" value="SDR_c"/>
    <property type="match status" value="1"/>
</dbReference>
<dbReference type="Gene3D" id="3.40.50.720">
    <property type="entry name" value="NAD(P)-binding Rossmann-like Domain"/>
    <property type="match status" value="1"/>
</dbReference>
<protein>
    <submittedName>
        <fullName evidence="3">Glucose 1-dehydrogenase 1</fullName>
        <ecNumber evidence="3">1.1.1.47</ecNumber>
    </submittedName>
</protein>
<dbReference type="Proteomes" id="UP000318288">
    <property type="component" value="Unassembled WGS sequence"/>
</dbReference>
<evidence type="ECO:0000313" key="4">
    <source>
        <dbReference type="Proteomes" id="UP000318288"/>
    </source>
</evidence>
<evidence type="ECO:0000256" key="1">
    <source>
        <dbReference type="ARBA" id="ARBA00006484"/>
    </source>
</evidence>
<keyword evidence="4" id="KW-1185">Reference proteome</keyword>
<comment type="caution">
    <text evidence="3">The sequence shown here is derived from an EMBL/GenBank/DDBJ whole genome shotgun (WGS) entry which is preliminary data.</text>
</comment>
<proteinExistence type="inferred from homology"/>
<reference evidence="3 4" key="1">
    <citation type="submission" date="2019-02" db="EMBL/GenBank/DDBJ databases">
        <title>Deep-cultivation of Planctomycetes and their phenomic and genomic characterization uncovers novel biology.</title>
        <authorList>
            <person name="Wiegand S."/>
            <person name="Jogler M."/>
            <person name="Boedeker C."/>
            <person name="Pinto D."/>
            <person name="Vollmers J."/>
            <person name="Rivas-Marin E."/>
            <person name="Kohn T."/>
            <person name="Peeters S.H."/>
            <person name="Heuer A."/>
            <person name="Rast P."/>
            <person name="Oberbeckmann S."/>
            <person name="Bunk B."/>
            <person name="Jeske O."/>
            <person name="Meyerdierks A."/>
            <person name="Storesund J.E."/>
            <person name="Kallscheuer N."/>
            <person name="Luecker S."/>
            <person name="Lage O.M."/>
            <person name="Pohl T."/>
            <person name="Merkel B.J."/>
            <person name="Hornburger P."/>
            <person name="Mueller R.-W."/>
            <person name="Bruemmer F."/>
            <person name="Labrenz M."/>
            <person name="Spormann A.M."/>
            <person name="Op Den Camp H."/>
            <person name="Overmann J."/>
            <person name="Amann R."/>
            <person name="Jetten M.S.M."/>
            <person name="Mascher T."/>
            <person name="Medema M.H."/>
            <person name="Devos D.P."/>
            <person name="Kaster A.-K."/>
            <person name="Ovreas L."/>
            <person name="Rohde M."/>
            <person name="Galperin M.Y."/>
            <person name="Jogler C."/>
        </authorList>
    </citation>
    <scope>NUCLEOTIDE SEQUENCE [LARGE SCALE GENOMIC DNA]</scope>
    <source>
        <strain evidence="3 4">Poly51</strain>
    </source>
</reference>
<dbReference type="PRINTS" id="PR00081">
    <property type="entry name" value="GDHRDH"/>
</dbReference>
<sequence>MTEINHPAEYLREFSQEKRFRPGIDRAKPARYAGTRRSAIEQIPLGLTSLTQIRPMTSLTGKRAIVSGASRGIGRGIAIQLARAGAEVIVNFRGHAEEADEVVAKCHEVGGKAHKIAADLGIQADVERLVAESVEIMGGLDIVVSNAAYSDRHLMLESDLDEFRKTIDVSMWGAFYLIRSGARVMVDAGNGGNMVVISSPHAHMPIPGAMAYNMAKAANDQMGKTAACELAPHGIRVNIIHPGWTDTPGERKFFSEETLAQEAAKLPMGRLGAPEEIGHGVVFLCAPNSSYITGSTLTIDGGIQLPWREMYRVKEKPAGAQ</sequence>
<evidence type="ECO:0000313" key="3">
    <source>
        <dbReference type="EMBL" id="TWU47184.1"/>
    </source>
</evidence>
<dbReference type="PANTHER" id="PTHR43639:SF1">
    <property type="entry name" value="SHORT-CHAIN DEHYDROGENASE_REDUCTASE FAMILY PROTEIN"/>
    <property type="match status" value="1"/>
</dbReference>
<dbReference type="PANTHER" id="PTHR43639">
    <property type="entry name" value="OXIDOREDUCTASE, SHORT-CHAIN DEHYDROGENASE/REDUCTASE FAMILY (AFU_ORTHOLOGUE AFUA_5G02870)"/>
    <property type="match status" value="1"/>
</dbReference>
<accession>A0A5C6EFE6</accession>
<dbReference type="InterPro" id="IPR036291">
    <property type="entry name" value="NAD(P)-bd_dom_sf"/>
</dbReference>
<evidence type="ECO:0000256" key="2">
    <source>
        <dbReference type="ARBA" id="ARBA00023002"/>
    </source>
</evidence>
<dbReference type="SUPFAM" id="SSF51735">
    <property type="entry name" value="NAD(P)-binding Rossmann-fold domains"/>
    <property type="match status" value="1"/>
</dbReference>
<gene>
    <name evidence="3" type="primary">gdhI</name>
    <name evidence="3" type="ORF">Poly51_49820</name>
</gene>
<dbReference type="FunFam" id="3.40.50.720:FF:000084">
    <property type="entry name" value="Short-chain dehydrogenase reductase"/>
    <property type="match status" value="1"/>
</dbReference>
<name>A0A5C6EFE6_9BACT</name>
<organism evidence="3 4">
    <name type="scientific">Rubripirellula tenax</name>
    <dbReference type="NCBI Taxonomy" id="2528015"/>
    <lineage>
        <taxon>Bacteria</taxon>
        <taxon>Pseudomonadati</taxon>
        <taxon>Planctomycetota</taxon>
        <taxon>Planctomycetia</taxon>
        <taxon>Pirellulales</taxon>
        <taxon>Pirellulaceae</taxon>
        <taxon>Rubripirellula</taxon>
    </lineage>
</organism>
<comment type="similarity">
    <text evidence="1">Belongs to the short-chain dehydrogenases/reductases (SDR) family.</text>
</comment>
<dbReference type="EMBL" id="SJPW01000007">
    <property type="protein sequence ID" value="TWU47184.1"/>
    <property type="molecule type" value="Genomic_DNA"/>
</dbReference>
<dbReference type="EC" id="1.1.1.47" evidence="3"/>
<keyword evidence="2 3" id="KW-0560">Oxidoreductase</keyword>
<dbReference type="InterPro" id="IPR002347">
    <property type="entry name" value="SDR_fam"/>
</dbReference>
<dbReference type="GO" id="GO:0047936">
    <property type="term" value="F:glucose 1-dehydrogenase [NAD(P)+] activity"/>
    <property type="evidence" value="ECO:0007669"/>
    <property type="project" value="UniProtKB-EC"/>
</dbReference>
<dbReference type="Pfam" id="PF13561">
    <property type="entry name" value="adh_short_C2"/>
    <property type="match status" value="1"/>
</dbReference>
<dbReference type="AlphaFoldDB" id="A0A5C6EFE6"/>